<comment type="caution">
    <text evidence="1">The sequence shown here is derived from an EMBL/GenBank/DDBJ whole genome shotgun (WGS) entry which is preliminary data.</text>
</comment>
<protein>
    <recommendedName>
        <fullName evidence="3">XRE family transcriptional regulator</fullName>
    </recommendedName>
</protein>
<evidence type="ECO:0000313" key="1">
    <source>
        <dbReference type="EMBL" id="TFI57505.1"/>
    </source>
</evidence>
<evidence type="ECO:0008006" key="3">
    <source>
        <dbReference type="Google" id="ProtNLM"/>
    </source>
</evidence>
<accession>A0A4Y8ZQU5</accession>
<dbReference type="OrthoDB" id="8611097at2"/>
<proteinExistence type="predicted"/>
<dbReference type="AlphaFoldDB" id="A0A4Y8ZQU5"/>
<organism evidence="1 2">
    <name type="scientific">Sphingomonas parva</name>
    <dbReference type="NCBI Taxonomy" id="2555898"/>
    <lineage>
        <taxon>Bacteria</taxon>
        <taxon>Pseudomonadati</taxon>
        <taxon>Pseudomonadota</taxon>
        <taxon>Alphaproteobacteria</taxon>
        <taxon>Sphingomonadales</taxon>
        <taxon>Sphingomonadaceae</taxon>
        <taxon>Sphingomonas</taxon>
    </lineage>
</organism>
<evidence type="ECO:0000313" key="2">
    <source>
        <dbReference type="Proteomes" id="UP000298213"/>
    </source>
</evidence>
<dbReference type="EMBL" id="SPDV01000030">
    <property type="protein sequence ID" value="TFI57505.1"/>
    <property type="molecule type" value="Genomic_DNA"/>
</dbReference>
<dbReference type="Proteomes" id="UP000298213">
    <property type="component" value="Unassembled WGS sequence"/>
</dbReference>
<name>A0A4Y8ZQU5_9SPHN</name>
<sequence length="124" mass="13576">MFRKTGNRFPRGLGADEPYAVAIADALRTELGESHRATKTLMRWTGASDRTAKNWLTGSFGPSGEHLLMLARESDSVLATVLALAGRHQHLVGAELLRIRQSLLSALELIDRLLNLDRANGTPD</sequence>
<gene>
    <name evidence="1" type="ORF">E2493_14975</name>
</gene>
<reference evidence="1 2" key="1">
    <citation type="submission" date="2019-03" db="EMBL/GenBank/DDBJ databases">
        <title>Genome sequence of Sphingomonas sp. 17J27-24.</title>
        <authorList>
            <person name="Kim M."/>
            <person name="Maeng S."/>
            <person name="Sathiyaraj S."/>
        </authorList>
    </citation>
    <scope>NUCLEOTIDE SEQUENCE [LARGE SCALE GENOMIC DNA]</scope>
    <source>
        <strain evidence="1 2">17J27-24</strain>
    </source>
</reference>
<keyword evidence="2" id="KW-1185">Reference proteome</keyword>